<dbReference type="SUPFAM" id="SSF54928">
    <property type="entry name" value="RNA-binding domain, RBD"/>
    <property type="match status" value="2"/>
</dbReference>
<dbReference type="Proteomes" id="UP000316621">
    <property type="component" value="Chromosome 9"/>
</dbReference>
<dbReference type="InterPro" id="IPR000504">
    <property type="entry name" value="RRM_dom"/>
</dbReference>
<dbReference type="Gene3D" id="3.30.70.330">
    <property type="match status" value="3"/>
</dbReference>
<keyword evidence="1 2" id="KW-0694">RNA-binding</keyword>
<accession>A0A4Y7KTS5</accession>
<dbReference type="Gramene" id="RZC75770">
    <property type="protein sequence ID" value="RZC75770"/>
    <property type="gene ID" value="C5167_000123"/>
</dbReference>
<sequence length="349" mass="39257">MDTLAAPPYTALSFLFFSIDHQYFTGKSSKRKKSSQEDDPAVKSTGASKTLIANNVSYSADISHVISFFKQVGDDIVDVRLNKDENSRVHSGHIEFATEEAANKAVKFHNEYLLGHRVKLESTGASSKTVLMEDLPFYTEKHDVIKFFKQAGEIVDMRFGRDNRFSRSSYVEFATEEAAKMAAKLRDLDLLGRRIQFQRPAIGTGASRTLCLKNLPFDINKSDVIKFFENVGDIADVRSHSTPGMKFPGELRMLSLQLKKLQRRQQSRYLLGRPVRLAIVRETLCVQGYDTSLGADQIRSFLENHFKTCDSIVHIDIPETRFYGGFAGVPLGTALISFPISKHCTELLI</sequence>
<gene>
    <name evidence="4" type="ORF">C5167_000123</name>
</gene>
<dbReference type="InterPro" id="IPR012677">
    <property type="entry name" value="Nucleotide-bd_a/b_plait_sf"/>
</dbReference>
<dbReference type="Pfam" id="PF00076">
    <property type="entry name" value="RRM_1"/>
    <property type="match status" value="1"/>
</dbReference>
<evidence type="ECO:0000256" key="1">
    <source>
        <dbReference type="ARBA" id="ARBA00022884"/>
    </source>
</evidence>
<dbReference type="InterPro" id="IPR035979">
    <property type="entry name" value="RBD_domain_sf"/>
</dbReference>
<dbReference type="PROSITE" id="PS50102">
    <property type="entry name" value="RRM"/>
    <property type="match status" value="2"/>
</dbReference>
<evidence type="ECO:0000256" key="2">
    <source>
        <dbReference type="PROSITE-ProRule" id="PRU00176"/>
    </source>
</evidence>
<keyword evidence="5" id="KW-1185">Reference proteome</keyword>
<organism evidence="4 5">
    <name type="scientific">Papaver somniferum</name>
    <name type="common">Opium poppy</name>
    <dbReference type="NCBI Taxonomy" id="3469"/>
    <lineage>
        <taxon>Eukaryota</taxon>
        <taxon>Viridiplantae</taxon>
        <taxon>Streptophyta</taxon>
        <taxon>Embryophyta</taxon>
        <taxon>Tracheophyta</taxon>
        <taxon>Spermatophyta</taxon>
        <taxon>Magnoliopsida</taxon>
        <taxon>Ranunculales</taxon>
        <taxon>Papaveraceae</taxon>
        <taxon>Papaveroideae</taxon>
        <taxon>Papaver</taxon>
    </lineage>
</organism>
<dbReference type="GO" id="GO:0005730">
    <property type="term" value="C:nucleolus"/>
    <property type="evidence" value="ECO:0007669"/>
    <property type="project" value="TreeGrafter"/>
</dbReference>
<feature type="domain" description="RRM" evidence="3">
    <location>
        <begin position="128"/>
        <end position="202"/>
    </location>
</feature>
<dbReference type="GO" id="GO:0003723">
    <property type="term" value="F:RNA binding"/>
    <property type="evidence" value="ECO:0007669"/>
    <property type="project" value="UniProtKB-UniRule"/>
</dbReference>
<dbReference type="AlphaFoldDB" id="A0A4Y7KTS5"/>
<dbReference type="EMBL" id="CM010723">
    <property type="protein sequence ID" value="RZC75770.1"/>
    <property type="molecule type" value="Genomic_DNA"/>
</dbReference>
<dbReference type="PANTHER" id="PTHR23236">
    <property type="entry name" value="EUKARYOTIC TRANSLATION INITIATION FACTOR 4B/4H"/>
    <property type="match status" value="1"/>
</dbReference>
<dbReference type="PANTHER" id="PTHR23236:SF11">
    <property type="entry name" value="EUKARYOTIC TRANSLATION INITIATION FACTOR 4H"/>
    <property type="match status" value="1"/>
</dbReference>
<proteinExistence type="predicted"/>
<feature type="domain" description="RRM" evidence="3">
    <location>
        <begin position="49"/>
        <end position="125"/>
    </location>
</feature>
<dbReference type="STRING" id="3469.A0A4Y7KTS5"/>
<name>A0A4Y7KTS5_PAPSO</name>
<evidence type="ECO:0000313" key="4">
    <source>
        <dbReference type="EMBL" id="RZC75770.1"/>
    </source>
</evidence>
<evidence type="ECO:0000259" key="3">
    <source>
        <dbReference type="PROSITE" id="PS50102"/>
    </source>
</evidence>
<evidence type="ECO:0000313" key="5">
    <source>
        <dbReference type="Proteomes" id="UP000316621"/>
    </source>
</evidence>
<protein>
    <recommendedName>
        <fullName evidence="3">RRM domain-containing protein</fullName>
    </recommendedName>
</protein>
<dbReference type="SMART" id="SM00360">
    <property type="entry name" value="RRM"/>
    <property type="match status" value="3"/>
</dbReference>
<reference evidence="4 5" key="1">
    <citation type="journal article" date="2018" name="Science">
        <title>The opium poppy genome and morphinan production.</title>
        <authorList>
            <person name="Guo L."/>
            <person name="Winzer T."/>
            <person name="Yang X."/>
            <person name="Li Y."/>
            <person name="Ning Z."/>
            <person name="He Z."/>
            <person name="Teodor R."/>
            <person name="Lu Y."/>
            <person name="Bowser T.A."/>
            <person name="Graham I.A."/>
            <person name="Ye K."/>
        </authorList>
    </citation>
    <scope>NUCLEOTIDE SEQUENCE [LARGE SCALE GENOMIC DNA]</scope>
    <source>
        <strain evidence="5">cv. HN1</strain>
        <tissue evidence="4">Leaves</tissue>
    </source>
</reference>